<dbReference type="AlphaFoldDB" id="A0AAD5T4M5"/>
<dbReference type="EMBL" id="JADGJH010000373">
    <property type="protein sequence ID" value="KAJ3130622.1"/>
    <property type="molecule type" value="Genomic_DNA"/>
</dbReference>
<dbReference type="InterPro" id="IPR006073">
    <property type="entry name" value="GTP-bd"/>
</dbReference>
<proteinExistence type="predicted"/>
<sequence length="585" mass="64640">MLRFCKAVEFANICLRDLSSLRLSRNVGAMRNVVSRMGYVSPKRQRMINRHPTKGLEIESAVNSQIESVLRNGKKWKKCRGCAAPIQCIDANKPGFIPAELLIGNSGSRVPSVHTRALTAIPVEAKLPEMGFNPQQLMILVDEVAERAKKKRKEEKLVCQRCHSLIHYNTNTSNVISVDAAASLIDKHLVSAPAVAVVVIDAADLPFSLPPTSLLRNVNPSAQIFALNKIDLLSSIHEKPDIINERMVKVQKYVSKMIFPYTSAKIIPISARSGFGLMELVDAINSSHESLLAADKSSPNLSNNQVLPNITFLGRPNTGKSKLINILSEMSSDVRFPRQHNTSSIHPGTTIGLIPRPLSQFYLLAQLCTQENSKKQFVYDTPGLFHPDQITQHMSTAELSTSIPCKPFQPKAAIKLAPGTSMFVGALLRIDCVLRDAPPAVFRIRNFIEPVGDNKKKRTHEEKLVGSLTSKGFYRNSEVFISAYIANLIPLHKCRTERAAELFDKAGSYPDIMYPPIGADRAKIFGEMKYVERFRGDQFGSGKAIDIAIGGVGWVTLRNIPQNYDFDVWVLGTSGSAVIRESIIG</sequence>
<name>A0AAD5T4M5_9FUNG</name>
<dbReference type="SUPFAM" id="SSF52540">
    <property type="entry name" value="P-loop containing nucleoside triphosphate hydrolases"/>
    <property type="match status" value="1"/>
</dbReference>
<accession>A0AAD5T4M5</accession>
<dbReference type="PANTHER" id="PTHR46434">
    <property type="entry name" value="GENETIC INTERACTOR OF PROHIBITINS 3, MITOCHONDRIAL"/>
    <property type="match status" value="1"/>
</dbReference>
<comment type="caution">
    <text evidence="2">The sequence shown here is derived from an EMBL/GenBank/DDBJ whole genome shotgun (WGS) entry which is preliminary data.</text>
</comment>
<dbReference type="GO" id="GO:0005525">
    <property type="term" value="F:GTP binding"/>
    <property type="evidence" value="ECO:0007669"/>
    <property type="project" value="InterPro"/>
</dbReference>
<dbReference type="Gene3D" id="3.40.50.300">
    <property type="entry name" value="P-loop containing nucleotide triphosphate hydrolases"/>
    <property type="match status" value="1"/>
</dbReference>
<dbReference type="InterPro" id="IPR027417">
    <property type="entry name" value="P-loop_NTPase"/>
</dbReference>
<evidence type="ECO:0000313" key="3">
    <source>
        <dbReference type="Proteomes" id="UP001211907"/>
    </source>
</evidence>
<dbReference type="Proteomes" id="UP001211907">
    <property type="component" value="Unassembled WGS sequence"/>
</dbReference>
<evidence type="ECO:0000259" key="1">
    <source>
        <dbReference type="Pfam" id="PF01926"/>
    </source>
</evidence>
<dbReference type="GO" id="GO:0005739">
    <property type="term" value="C:mitochondrion"/>
    <property type="evidence" value="ECO:0007669"/>
    <property type="project" value="TreeGrafter"/>
</dbReference>
<feature type="domain" description="G" evidence="1">
    <location>
        <begin position="310"/>
        <end position="394"/>
    </location>
</feature>
<dbReference type="Pfam" id="PF01926">
    <property type="entry name" value="MMR_HSR1"/>
    <property type="match status" value="1"/>
</dbReference>
<dbReference type="InterPro" id="IPR050896">
    <property type="entry name" value="Mito_lipid_metab_GTPase"/>
</dbReference>
<protein>
    <recommendedName>
        <fullName evidence="1">G domain-containing protein</fullName>
    </recommendedName>
</protein>
<keyword evidence="3" id="KW-1185">Reference proteome</keyword>
<evidence type="ECO:0000313" key="2">
    <source>
        <dbReference type="EMBL" id="KAJ3130622.1"/>
    </source>
</evidence>
<dbReference type="PANTHER" id="PTHR46434:SF1">
    <property type="entry name" value="GENETIC INTERACTOR OF PROHIBITINS 3, MITOCHONDRIAL"/>
    <property type="match status" value="1"/>
</dbReference>
<reference evidence="2" key="1">
    <citation type="submission" date="2020-05" db="EMBL/GenBank/DDBJ databases">
        <title>Phylogenomic resolution of chytrid fungi.</title>
        <authorList>
            <person name="Stajich J.E."/>
            <person name="Amses K."/>
            <person name="Simmons R."/>
            <person name="Seto K."/>
            <person name="Myers J."/>
            <person name="Bonds A."/>
            <person name="Quandt C.A."/>
            <person name="Barry K."/>
            <person name="Liu P."/>
            <person name="Grigoriev I."/>
            <person name="Longcore J.E."/>
            <person name="James T.Y."/>
        </authorList>
    </citation>
    <scope>NUCLEOTIDE SEQUENCE</scope>
    <source>
        <strain evidence="2">JEL0513</strain>
    </source>
</reference>
<gene>
    <name evidence="2" type="ORF">HK100_007842</name>
</gene>
<organism evidence="2 3">
    <name type="scientific">Physocladia obscura</name>
    <dbReference type="NCBI Taxonomy" id="109957"/>
    <lineage>
        <taxon>Eukaryota</taxon>
        <taxon>Fungi</taxon>
        <taxon>Fungi incertae sedis</taxon>
        <taxon>Chytridiomycota</taxon>
        <taxon>Chytridiomycota incertae sedis</taxon>
        <taxon>Chytridiomycetes</taxon>
        <taxon>Chytridiales</taxon>
        <taxon>Chytriomycetaceae</taxon>
        <taxon>Physocladia</taxon>
    </lineage>
</organism>